<dbReference type="PROSITE" id="PS51371">
    <property type="entry name" value="CBS"/>
    <property type="match status" value="2"/>
</dbReference>
<dbReference type="FunFam" id="3.10.580.10:FF:000002">
    <property type="entry name" value="Magnesium/cobalt efflux protein CorC"/>
    <property type="match status" value="1"/>
</dbReference>
<feature type="region of interest" description="Disordered" evidence="5">
    <location>
        <begin position="1"/>
        <end position="46"/>
    </location>
</feature>
<evidence type="ECO:0000256" key="3">
    <source>
        <dbReference type="ARBA" id="ARBA00023122"/>
    </source>
</evidence>
<dbReference type="InterPro" id="IPR005170">
    <property type="entry name" value="Transptr-assoc_dom"/>
</dbReference>
<feature type="domain" description="CBS" evidence="6">
    <location>
        <begin position="133"/>
        <end position="194"/>
    </location>
</feature>
<dbReference type="PANTHER" id="PTHR22777">
    <property type="entry name" value="HEMOLYSIN-RELATED"/>
    <property type="match status" value="1"/>
</dbReference>
<dbReference type="GO" id="GO:0050660">
    <property type="term" value="F:flavin adenine dinucleotide binding"/>
    <property type="evidence" value="ECO:0007669"/>
    <property type="project" value="InterPro"/>
</dbReference>
<dbReference type="PANTHER" id="PTHR22777:SF27">
    <property type="entry name" value="MAGNESIUM AND COBALT EFFLUX PROTEIN CORC"/>
    <property type="match status" value="1"/>
</dbReference>
<sequence length="291" mass="32689">MSDPDPSDTTPQKRRRTFFGIGRRQESAPAAPAEPNGNSEASAPVTPQAMRLRIQEFQELRVEDVMVARAEVKAVEVNTEFPDLLKVFAECTHSRLPVFRETLDDPIGFVHIKDVVSELAKGGEPTKRPLERLHREVLYVPPSMKLSDLLVKMQSTRIHLALVVDEYGGTDGLVSLEDLVEEIVGDIEDEHDDEEPMFVRRSARVWEVDARTEIQDFAEETGIDLELTDEDSEFDTLGGIAYALAGRVPVRGEILRHPSGVEIEVLDADARRIRRLRLRTPEPVPAPKPQE</sequence>
<evidence type="ECO:0000259" key="6">
    <source>
        <dbReference type="PROSITE" id="PS51371"/>
    </source>
</evidence>
<comment type="caution">
    <text evidence="7">The sequence shown here is derived from an EMBL/GenBank/DDBJ whole genome shotgun (WGS) entry which is preliminary data.</text>
</comment>
<proteinExistence type="inferred from homology"/>
<keyword evidence="3 4" id="KW-0129">CBS domain</keyword>
<name>A0A069E3L3_9PROT</name>
<reference evidence="7 8" key="1">
    <citation type="journal article" date="2014" name="Antonie Van Leeuwenhoek">
        <title>Hyphomonas beringensis sp. nov. and Hyphomonas chukchiensis sp. nov., isolated from surface seawater of the Bering Sea and Chukchi Sea.</title>
        <authorList>
            <person name="Li C."/>
            <person name="Lai Q."/>
            <person name="Li G."/>
            <person name="Dong C."/>
            <person name="Wang J."/>
            <person name="Liao Y."/>
            <person name="Shao Z."/>
        </authorList>
    </citation>
    <scope>NUCLEOTIDE SEQUENCE [LARGE SCALE GENOMIC DNA]</scope>
    <source>
        <strain evidence="7 8">MHS-3</strain>
    </source>
</reference>
<dbReference type="Gene3D" id="3.30.465.10">
    <property type="match status" value="1"/>
</dbReference>
<comment type="similarity">
    <text evidence="1">Belongs to the UPF0053 family. Hemolysin C subfamily.</text>
</comment>
<dbReference type="CDD" id="cd04590">
    <property type="entry name" value="CBS_pair_CorC_HlyC_assoc"/>
    <property type="match status" value="1"/>
</dbReference>
<dbReference type="SUPFAM" id="SSF56176">
    <property type="entry name" value="FAD-binding/transporter-associated domain-like"/>
    <property type="match status" value="1"/>
</dbReference>
<feature type="domain" description="CBS" evidence="6">
    <location>
        <begin position="66"/>
        <end position="126"/>
    </location>
</feature>
<dbReference type="SUPFAM" id="SSF54631">
    <property type="entry name" value="CBS-domain pair"/>
    <property type="match status" value="1"/>
</dbReference>
<dbReference type="PATRIC" id="fig|1280949.3.peg.756"/>
<dbReference type="InterPro" id="IPR044751">
    <property type="entry name" value="Ion_transp-like_CBS"/>
</dbReference>
<dbReference type="SMART" id="SM00116">
    <property type="entry name" value="CBS"/>
    <property type="match status" value="2"/>
</dbReference>
<evidence type="ECO:0000313" key="7">
    <source>
        <dbReference type="EMBL" id="KCZ84750.1"/>
    </source>
</evidence>
<dbReference type="Gene3D" id="3.10.580.10">
    <property type="entry name" value="CBS-domain"/>
    <property type="match status" value="1"/>
</dbReference>
<gene>
    <name evidence="7" type="ORF">HAD_03685</name>
</gene>
<evidence type="ECO:0000256" key="5">
    <source>
        <dbReference type="SAM" id="MobiDB-lite"/>
    </source>
</evidence>
<dbReference type="Proteomes" id="UP000027446">
    <property type="component" value="Unassembled WGS sequence"/>
</dbReference>
<dbReference type="Pfam" id="PF03471">
    <property type="entry name" value="CorC_HlyC"/>
    <property type="match status" value="1"/>
</dbReference>
<evidence type="ECO:0000256" key="2">
    <source>
        <dbReference type="ARBA" id="ARBA00022737"/>
    </source>
</evidence>
<dbReference type="eggNOG" id="COG1253">
    <property type="taxonomic scope" value="Bacteria"/>
</dbReference>
<keyword evidence="8" id="KW-1185">Reference proteome</keyword>
<evidence type="ECO:0000313" key="8">
    <source>
        <dbReference type="Proteomes" id="UP000027446"/>
    </source>
</evidence>
<dbReference type="InterPro" id="IPR046342">
    <property type="entry name" value="CBS_dom_sf"/>
</dbReference>
<dbReference type="SMART" id="SM01091">
    <property type="entry name" value="CorC_HlyC"/>
    <property type="match status" value="1"/>
</dbReference>
<dbReference type="AlphaFoldDB" id="A0A069E3L3"/>
<dbReference type="InterPro" id="IPR016169">
    <property type="entry name" value="FAD-bd_PCMH_sub2"/>
</dbReference>
<dbReference type="EMBL" id="ARYH01000001">
    <property type="protein sequence ID" value="KCZ84750.1"/>
    <property type="molecule type" value="Genomic_DNA"/>
</dbReference>
<organism evidence="7 8">
    <name type="scientific">Hyphomonas adhaerens MHS-3</name>
    <dbReference type="NCBI Taxonomy" id="1280949"/>
    <lineage>
        <taxon>Bacteria</taxon>
        <taxon>Pseudomonadati</taxon>
        <taxon>Pseudomonadota</taxon>
        <taxon>Alphaproteobacteria</taxon>
        <taxon>Hyphomonadales</taxon>
        <taxon>Hyphomonadaceae</taxon>
        <taxon>Hyphomonas</taxon>
    </lineage>
</organism>
<dbReference type="Pfam" id="PF00571">
    <property type="entry name" value="CBS"/>
    <property type="match status" value="2"/>
</dbReference>
<dbReference type="InterPro" id="IPR000644">
    <property type="entry name" value="CBS_dom"/>
</dbReference>
<dbReference type="STRING" id="1280949.HAD_03685"/>
<dbReference type="GO" id="GO:0005886">
    <property type="term" value="C:plasma membrane"/>
    <property type="evidence" value="ECO:0007669"/>
    <property type="project" value="TreeGrafter"/>
</dbReference>
<protein>
    <submittedName>
        <fullName evidence="7">CBS/transporter associated domain-containing protein</fullName>
    </submittedName>
</protein>
<dbReference type="OrthoDB" id="9797674at2"/>
<dbReference type="InterPro" id="IPR036318">
    <property type="entry name" value="FAD-bd_PCMH-like_sf"/>
</dbReference>
<evidence type="ECO:0000256" key="4">
    <source>
        <dbReference type="PROSITE-ProRule" id="PRU00703"/>
    </source>
</evidence>
<accession>A0A069E3L3</accession>
<evidence type="ECO:0000256" key="1">
    <source>
        <dbReference type="ARBA" id="ARBA00006446"/>
    </source>
</evidence>
<keyword evidence="2" id="KW-0677">Repeat</keyword>